<dbReference type="RefSeq" id="WP_121622732.1">
    <property type="nucleotide sequence ID" value="NZ_JACIIW010000001.1"/>
</dbReference>
<comment type="caution">
    <text evidence="8">The sequence shown here is derived from an EMBL/GenBank/DDBJ whole genome shotgun (WGS) entry which is preliminary data.</text>
</comment>
<organism evidence="8 9">
    <name type="scientific">Xanthobacter tagetidis</name>
    <dbReference type="NCBI Taxonomy" id="60216"/>
    <lineage>
        <taxon>Bacteria</taxon>
        <taxon>Pseudomonadati</taxon>
        <taxon>Pseudomonadota</taxon>
        <taxon>Alphaproteobacteria</taxon>
        <taxon>Hyphomicrobiales</taxon>
        <taxon>Xanthobacteraceae</taxon>
        <taxon>Xanthobacter</taxon>
    </lineage>
</organism>
<name>A0A3L7AJA3_9HYPH</name>
<feature type="region of interest" description="Disordered" evidence="6">
    <location>
        <begin position="80"/>
        <end position="108"/>
    </location>
</feature>
<protein>
    <recommendedName>
        <fullName evidence="2">ribonucleoside-diphosphate reductase</fullName>
        <ecNumber evidence="2">1.17.4.1</ecNumber>
    </recommendedName>
</protein>
<dbReference type="EMBL" id="RCTF01000005">
    <property type="protein sequence ID" value="RLP79522.1"/>
    <property type="molecule type" value="Genomic_DNA"/>
</dbReference>
<dbReference type="OrthoDB" id="8020873at2"/>
<gene>
    <name evidence="8" type="ORF">D9R14_07605</name>
</gene>
<dbReference type="Proteomes" id="UP000269692">
    <property type="component" value="Unassembled WGS sequence"/>
</dbReference>
<comment type="similarity">
    <text evidence="1">Belongs to the ribonucleoside diphosphate reductase class-2 family.</text>
</comment>
<evidence type="ECO:0000256" key="3">
    <source>
        <dbReference type="ARBA" id="ARBA00022634"/>
    </source>
</evidence>
<dbReference type="InterPro" id="IPR024434">
    <property type="entry name" value="TSCPD_dom"/>
</dbReference>
<evidence type="ECO:0000256" key="4">
    <source>
        <dbReference type="ARBA" id="ARBA00022741"/>
    </source>
</evidence>
<evidence type="ECO:0000256" key="2">
    <source>
        <dbReference type="ARBA" id="ARBA00012274"/>
    </source>
</evidence>
<proteinExistence type="inferred from homology"/>
<dbReference type="AlphaFoldDB" id="A0A3L7AJA3"/>
<dbReference type="EC" id="1.17.4.1" evidence="2"/>
<sequence length="108" mass="11498">MSRESLPNRREHEVVELEHRGIAYTFGVGRYDDGRPAEAFIDGTKSGADAQIVARDGAILLSLLLQHGCPLQVIQHALSREEDGSPQGPIGLLVDDLAGGIPSGEGEP</sequence>
<reference evidence="8 9" key="1">
    <citation type="submission" date="2018-10" db="EMBL/GenBank/DDBJ databases">
        <title>Xanthobacter tagetidis genome sequencing and assembly.</title>
        <authorList>
            <person name="Maclea K.S."/>
            <person name="Goen A.E."/>
            <person name="Fatima S.A."/>
        </authorList>
    </citation>
    <scope>NUCLEOTIDE SEQUENCE [LARGE SCALE GENOMIC DNA]</scope>
    <source>
        <strain evidence="8 9">ATCC 700314</strain>
    </source>
</reference>
<evidence type="ECO:0000256" key="1">
    <source>
        <dbReference type="ARBA" id="ARBA00007405"/>
    </source>
</evidence>
<evidence type="ECO:0000256" key="5">
    <source>
        <dbReference type="ARBA" id="ARBA00047754"/>
    </source>
</evidence>
<evidence type="ECO:0000313" key="9">
    <source>
        <dbReference type="Proteomes" id="UP000269692"/>
    </source>
</evidence>
<evidence type="ECO:0000256" key="6">
    <source>
        <dbReference type="SAM" id="MobiDB-lite"/>
    </source>
</evidence>
<evidence type="ECO:0000259" key="7">
    <source>
        <dbReference type="Pfam" id="PF12637"/>
    </source>
</evidence>
<comment type="catalytic activity">
    <reaction evidence="5">
        <text>a 2'-deoxyribonucleoside 5'-diphosphate + [thioredoxin]-disulfide + H2O = a ribonucleoside 5'-diphosphate + [thioredoxin]-dithiol</text>
        <dbReference type="Rhea" id="RHEA:23252"/>
        <dbReference type="Rhea" id="RHEA-COMP:10698"/>
        <dbReference type="Rhea" id="RHEA-COMP:10700"/>
        <dbReference type="ChEBI" id="CHEBI:15377"/>
        <dbReference type="ChEBI" id="CHEBI:29950"/>
        <dbReference type="ChEBI" id="CHEBI:50058"/>
        <dbReference type="ChEBI" id="CHEBI:57930"/>
        <dbReference type="ChEBI" id="CHEBI:73316"/>
        <dbReference type="EC" id="1.17.4.1"/>
    </reaction>
</comment>
<keyword evidence="4" id="KW-0547">Nucleotide-binding</keyword>
<accession>A0A3L7AJA3</accession>
<evidence type="ECO:0000313" key="8">
    <source>
        <dbReference type="EMBL" id="RLP79522.1"/>
    </source>
</evidence>
<dbReference type="Pfam" id="PF12637">
    <property type="entry name" value="TSCPD"/>
    <property type="match status" value="1"/>
</dbReference>
<keyword evidence="9" id="KW-1185">Reference proteome</keyword>
<keyword evidence="3" id="KW-0237">DNA synthesis</keyword>
<feature type="domain" description="TSCPD" evidence="7">
    <location>
        <begin position="24"/>
        <end position="86"/>
    </location>
</feature>